<evidence type="ECO:0000256" key="2">
    <source>
        <dbReference type="SAM" id="MobiDB-lite"/>
    </source>
</evidence>
<name>A0A8S1Q692_9CILI</name>
<feature type="region of interest" description="Disordered" evidence="2">
    <location>
        <begin position="1"/>
        <end position="22"/>
    </location>
</feature>
<protein>
    <submittedName>
        <fullName evidence="3">Uncharacterized protein</fullName>
    </submittedName>
</protein>
<dbReference type="PANTHER" id="PTHR32215">
    <property type="entry name" value="CILIA- AND FLAGELLA-ASSOCIATED PROTEIN 57"/>
    <property type="match status" value="1"/>
</dbReference>
<evidence type="ECO:0000313" key="4">
    <source>
        <dbReference type="Proteomes" id="UP000692954"/>
    </source>
</evidence>
<feature type="coiled-coil region" evidence="1">
    <location>
        <begin position="927"/>
        <end position="968"/>
    </location>
</feature>
<dbReference type="EMBL" id="CAJJDN010000097">
    <property type="protein sequence ID" value="CAD8111019.1"/>
    <property type="molecule type" value="Genomic_DNA"/>
</dbReference>
<dbReference type="AlphaFoldDB" id="A0A8S1Q692"/>
<dbReference type="PANTHER" id="PTHR32215:SF0">
    <property type="entry name" value="CILIA- AND FLAGELLA-ASSOCIATED PROTEIN 57"/>
    <property type="match status" value="1"/>
</dbReference>
<dbReference type="InterPro" id="IPR052993">
    <property type="entry name" value="CFA-57"/>
</dbReference>
<keyword evidence="1" id="KW-0175">Coiled coil</keyword>
<feature type="compositionally biased region" description="Basic and acidic residues" evidence="2">
    <location>
        <begin position="10"/>
        <end position="22"/>
    </location>
</feature>
<gene>
    <name evidence="3" type="ORF">PSON_ATCC_30995.1.T0970079</name>
</gene>
<evidence type="ECO:0000256" key="1">
    <source>
        <dbReference type="SAM" id="Coils"/>
    </source>
</evidence>
<keyword evidence="4" id="KW-1185">Reference proteome</keyword>
<accession>A0A8S1Q692</accession>
<feature type="region of interest" description="Disordered" evidence="2">
    <location>
        <begin position="717"/>
        <end position="745"/>
    </location>
</feature>
<evidence type="ECO:0000313" key="3">
    <source>
        <dbReference type="EMBL" id="CAD8111019.1"/>
    </source>
</evidence>
<dbReference type="Proteomes" id="UP000692954">
    <property type="component" value="Unassembled WGS sequence"/>
</dbReference>
<feature type="coiled-coil region" evidence="1">
    <location>
        <begin position="223"/>
        <end position="405"/>
    </location>
</feature>
<feature type="compositionally biased region" description="Basic and acidic residues" evidence="2">
    <location>
        <begin position="733"/>
        <end position="744"/>
    </location>
</feature>
<dbReference type="OrthoDB" id="304763at2759"/>
<organism evidence="3 4">
    <name type="scientific">Paramecium sonneborni</name>
    <dbReference type="NCBI Taxonomy" id="65129"/>
    <lineage>
        <taxon>Eukaryota</taxon>
        <taxon>Sar</taxon>
        <taxon>Alveolata</taxon>
        <taxon>Ciliophora</taxon>
        <taxon>Intramacronucleata</taxon>
        <taxon>Oligohymenophorea</taxon>
        <taxon>Peniculida</taxon>
        <taxon>Parameciidae</taxon>
        <taxon>Paramecium</taxon>
    </lineage>
</organism>
<proteinExistence type="predicted"/>
<comment type="caution">
    <text evidence="3">The sequence shown here is derived from an EMBL/GenBank/DDBJ whole genome shotgun (WGS) entry which is preliminary data.</text>
</comment>
<sequence length="1126" mass="133265">MSRGNELDDLLFKRRDQNSKQGEELKQIIENIPYPHADITITSYSEFSDNTPQKYLHKLVHTENTEVQQQKVRRHRTQVDAYATDSEVEQRELKQQKIDQKRKPLQQQQINQQEIKPPLVPQQQQQQQQLQDFYASGGSYLESMTPQRMNKIVDWSKQHVTPGDAKNIFPQVIAPSIEFSNENSLSLQFKNVDPEPKKPQILSHQNQNTQNSHIENRVWEKQKRYMESEIQGIKKQQRKLENENLVLTQKVEEYEEMMKLLQEKHKDYSCLEILRGKYLEVTKQQMKQLKQQLDLKDQKLKDLNDQAKGMLENEKRMQEAIELELRELHAQLDIKDQMVRALKNQQNNEDNERQKALQEYEKTMSDGNKFITKLKNQIETQMKALEEKESIISSQDAQIQNLQVRLLKEAEYRKQDEKVINEFKSKETLLFQQVTGNTIPEVNNRAMEELQSECVNQKVLINQLQSQLSQQMQIHQLQHINSNSYKECEQCKLCKDELANIIQECSLEEEAKSIDATQSIAYIAREVVTLLLTKQREQIDHAFVQYEEQIKEQASQIDYFKEQNDEVMQENQKISDQIQLVLEKKEEQEQQIFEEYEKLRQINQNLLSENKTLKLEFEQIKLQLRNESQAHSNEIQQFKHEIQINKQSLIQAKQNESKLVVQQNQLKSEEKNQISQEMENIKTVFQNQIQELYNKLHSQDEQIQELTKELYSKKKQIDEMQQQQSSSIKKQRKEKEQKESKEQTQLKTYAQQLNELNDEKSKLLQKIQQLEQQQTYQTKRLDEEKNDKLEKLNQQIKEKDKKNIDLYNQNKTLQSLQKELDDQISSMKDEIEKQKKQIQLKNSEIKQLLEQNKQLSDKNQEINNRLSLLQQQMNQFENEIKHYEQSPQIPEKLRSQASVRSFDKTPHAVIELVEGFNQYQQEFYHLKKMFTEKLKAQEQNLISLQQTNQQITQQNLKLIQENNVLKDEISLGSHGKNYEDRGSAQTGDSLNIRSFLDQDHKKTLPCKTPEQHFSIVELVQPEIMSIEDTIMIFKEILRRSVKSVEMIKMICPLPEIKELLMIILQVEEKMQQQNQVTANKKSKIINSILGASNIKMIDQSRKKSACGGMRVKQSHRSETGVIDFYE</sequence>
<reference evidence="3" key="1">
    <citation type="submission" date="2021-01" db="EMBL/GenBank/DDBJ databases">
        <authorList>
            <consortium name="Genoscope - CEA"/>
            <person name="William W."/>
        </authorList>
    </citation>
    <scope>NUCLEOTIDE SEQUENCE</scope>
</reference>